<dbReference type="AlphaFoldDB" id="A0AAD6TK23"/>
<name>A0AAD6TK23_9AGAR</name>
<dbReference type="Gene3D" id="3.40.395.10">
    <property type="entry name" value="Adenoviral Proteinase, Chain A"/>
    <property type="match status" value="1"/>
</dbReference>
<keyword evidence="5" id="KW-0378">Hydrolase</keyword>
<evidence type="ECO:0000256" key="4">
    <source>
        <dbReference type="ARBA" id="ARBA00022786"/>
    </source>
</evidence>
<evidence type="ECO:0000259" key="7">
    <source>
        <dbReference type="PROSITE" id="PS50600"/>
    </source>
</evidence>
<dbReference type="PANTHER" id="PTHR46896:SF3">
    <property type="entry name" value="FI06413P-RELATED"/>
    <property type="match status" value="1"/>
</dbReference>
<evidence type="ECO:0000313" key="8">
    <source>
        <dbReference type="EMBL" id="KAJ7062998.1"/>
    </source>
</evidence>
<evidence type="ECO:0000256" key="5">
    <source>
        <dbReference type="ARBA" id="ARBA00022801"/>
    </source>
</evidence>
<gene>
    <name evidence="8" type="ORF">B0H15DRAFT_250492</name>
    <name evidence="9" type="ORF">B0H15DRAFT_441973</name>
</gene>
<evidence type="ECO:0000256" key="6">
    <source>
        <dbReference type="SAM" id="MobiDB-lite"/>
    </source>
</evidence>
<proteinExistence type="inferred from homology"/>
<dbReference type="GO" id="GO:0006508">
    <property type="term" value="P:proteolysis"/>
    <property type="evidence" value="ECO:0007669"/>
    <property type="project" value="UniProtKB-KW"/>
</dbReference>
<feature type="region of interest" description="Disordered" evidence="6">
    <location>
        <begin position="139"/>
        <end position="164"/>
    </location>
</feature>
<dbReference type="Pfam" id="PF02902">
    <property type="entry name" value="Peptidase_C48"/>
    <property type="match status" value="1"/>
</dbReference>
<dbReference type="Proteomes" id="UP001222325">
    <property type="component" value="Unassembled WGS sequence"/>
</dbReference>
<evidence type="ECO:0000313" key="10">
    <source>
        <dbReference type="Proteomes" id="UP001222325"/>
    </source>
</evidence>
<keyword evidence="4" id="KW-0833">Ubl conjugation pathway</keyword>
<evidence type="ECO:0000256" key="1">
    <source>
        <dbReference type="ARBA" id="ARBA00005234"/>
    </source>
</evidence>
<dbReference type="GO" id="GO:0016926">
    <property type="term" value="P:protein desumoylation"/>
    <property type="evidence" value="ECO:0007669"/>
    <property type="project" value="TreeGrafter"/>
</dbReference>
<reference evidence="8" key="1">
    <citation type="submission" date="2023-03" db="EMBL/GenBank/DDBJ databases">
        <title>Massive genome expansion in bonnet fungi (Mycena s.s.) driven by repeated elements and novel gene families across ecological guilds.</title>
        <authorList>
            <consortium name="Lawrence Berkeley National Laboratory"/>
            <person name="Harder C.B."/>
            <person name="Miyauchi S."/>
            <person name="Viragh M."/>
            <person name="Kuo A."/>
            <person name="Thoen E."/>
            <person name="Andreopoulos B."/>
            <person name="Lu D."/>
            <person name="Skrede I."/>
            <person name="Drula E."/>
            <person name="Henrissat B."/>
            <person name="Morin E."/>
            <person name="Kohler A."/>
            <person name="Barry K."/>
            <person name="LaButti K."/>
            <person name="Morin E."/>
            <person name="Salamov A."/>
            <person name="Lipzen A."/>
            <person name="Mereny Z."/>
            <person name="Hegedus B."/>
            <person name="Baldrian P."/>
            <person name="Stursova M."/>
            <person name="Weitz H."/>
            <person name="Taylor A."/>
            <person name="Grigoriev I.V."/>
            <person name="Nagy L.G."/>
            <person name="Martin F."/>
            <person name="Kauserud H."/>
        </authorList>
    </citation>
    <scope>NUCLEOTIDE SEQUENCE</scope>
    <source>
        <strain evidence="8">CBHHK173m</strain>
    </source>
</reference>
<accession>A0AAD6TK23</accession>
<dbReference type="PROSITE" id="PS50600">
    <property type="entry name" value="ULP_PROTEASE"/>
    <property type="match status" value="1"/>
</dbReference>
<dbReference type="PANTHER" id="PTHR46896">
    <property type="entry name" value="SENTRIN-SPECIFIC PROTEASE"/>
    <property type="match status" value="1"/>
</dbReference>
<keyword evidence="10" id="KW-1185">Reference proteome</keyword>
<dbReference type="GO" id="GO:0005737">
    <property type="term" value="C:cytoplasm"/>
    <property type="evidence" value="ECO:0007669"/>
    <property type="project" value="TreeGrafter"/>
</dbReference>
<dbReference type="InterPro" id="IPR038765">
    <property type="entry name" value="Papain-like_cys_pep_sf"/>
</dbReference>
<dbReference type="GO" id="GO:0070139">
    <property type="term" value="F:SUMO-specific endopeptidase activity"/>
    <property type="evidence" value="ECO:0007669"/>
    <property type="project" value="TreeGrafter"/>
</dbReference>
<evidence type="ECO:0000256" key="2">
    <source>
        <dbReference type="ARBA" id="ARBA00022553"/>
    </source>
</evidence>
<keyword evidence="3" id="KW-0645">Protease</keyword>
<dbReference type="InterPro" id="IPR051947">
    <property type="entry name" value="Sentrin-specific_protease"/>
</dbReference>
<dbReference type="InterPro" id="IPR003653">
    <property type="entry name" value="Peptidase_C48_C"/>
</dbReference>
<comment type="caution">
    <text evidence="8">The sequence shown here is derived from an EMBL/GenBank/DDBJ whole genome shotgun (WGS) entry which is preliminary data.</text>
</comment>
<dbReference type="EMBL" id="JARJCN010000046">
    <property type="protein sequence ID" value="KAJ7082179.1"/>
    <property type="molecule type" value="Genomic_DNA"/>
</dbReference>
<dbReference type="EMBL" id="JARJCN010000212">
    <property type="protein sequence ID" value="KAJ7062998.1"/>
    <property type="molecule type" value="Genomic_DNA"/>
</dbReference>
<evidence type="ECO:0000313" key="9">
    <source>
        <dbReference type="EMBL" id="KAJ7082179.1"/>
    </source>
</evidence>
<comment type="similarity">
    <text evidence="1">Belongs to the peptidase C48 family.</text>
</comment>
<dbReference type="SUPFAM" id="SSF54001">
    <property type="entry name" value="Cysteine proteinases"/>
    <property type="match status" value="1"/>
</dbReference>
<sequence length="439" mass="49456">MIIGHPEKSSPSPLIVGPMDEEYSDICFECGDGRPCKECNEGDLTADHICDANHRTTISWRITLGKKAPFTAIISRGLVDVCFHCPCGLKFSSSEAALLHLKSLDNTSGHTRRFRPPHPSKDLVKNRWRAGRHRIVKSSPISSPVHDDSESHNSPLAASESNVDDTSNCREIDLTALIKRLLVDPDTIGRLAPEMFLNDELVEFGLKVFMTELEQRDPLLAKQIHVFSSFFYLQYLKEGAARVETWTRHFHLFNKKYLLFPIHESSHWYLAIACHPGQTLLPSDGLKEHESTKPTAKTRFVPVPTRPKKTRVSQTEALQPYNASVQPCIWILDSLGAMHGEVVESLNEYLHGESIELATDRSFRAAAGIKIKVPIQPNGFDCGIYLLHSARIFLADPDRFYALAVEDPQNSMIIRDTGRITELRAELEEMISRRSYMGN</sequence>
<organism evidence="8 10">
    <name type="scientific">Mycena belliarum</name>
    <dbReference type="NCBI Taxonomy" id="1033014"/>
    <lineage>
        <taxon>Eukaryota</taxon>
        <taxon>Fungi</taxon>
        <taxon>Dikarya</taxon>
        <taxon>Basidiomycota</taxon>
        <taxon>Agaricomycotina</taxon>
        <taxon>Agaricomycetes</taxon>
        <taxon>Agaricomycetidae</taxon>
        <taxon>Agaricales</taxon>
        <taxon>Marasmiineae</taxon>
        <taxon>Mycenaceae</taxon>
        <taxon>Mycena</taxon>
    </lineage>
</organism>
<protein>
    <recommendedName>
        <fullName evidence="7">Ubiquitin-like protease family profile domain-containing protein</fullName>
    </recommendedName>
</protein>
<feature type="compositionally biased region" description="Polar residues" evidence="6">
    <location>
        <begin position="152"/>
        <end position="164"/>
    </location>
</feature>
<feature type="domain" description="Ubiquitin-like protease family profile" evidence="7">
    <location>
        <begin position="181"/>
        <end position="393"/>
    </location>
</feature>
<dbReference type="GO" id="GO:0005634">
    <property type="term" value="C:nucleus"/>
    <property type="evidence" value="ECO:0007669"/>
    <property type="project" value="TreeGrafter"/>
</dbReference>
<evidence type="ECO:0000256" key="3">
    <source>
        <dbReference type="ARBA" id="ARBA00022670"/>
    </source>
</evidence>
<keyword evidence="2" id="KW-0597">Phosphoprotein</keyword>